<evidence type="ECO:0000259" key="13">
    <source>
        <dbReference type="PROSITE" id="PS51873"/>
    </source>
</evidence>
<feature type="compositionally biased region" description="Low complexity" evidence="11">
    <location>
        <begin position="60"/>
        <end position="70"/>
    </location>
</feature>
<dbReference type="GO" id="GO:0016567">
    <property type="term" value="P:protein ubiquitination"/>
    <property type="evidence" value="ECO:0007669"/>
    <property type="project" value="InterPro"/>
</dbReference>
<keyword evidence="6 9" id="KW-0863">Zinc-finger</keyword>
<feature type="domain" description="RING-type" evidence="13">
    <location>
        <begin position="198"/>
        <end position="400"/>
    </location>
</feature>
<dbReference type="RefSeq" id="XP_046016552.1">
    <property type="nucleotide sequence ID" value="XM_046163176.1"/>
</dbReference>
<keyword evidence="15" id="KW-1185">Reference proteome</keyword>
<keyword evidence="5" id="KW-0677">Repeat</keyword>
<dbReference type="GO" id="GO:0008270">
    <property type="term" value="F:zinc ion binding"/>
    <property type="evidence" value="ECO:0007669"/>
    <property type="project" value="UniProtKB-KW"/>
</dbReference>
<evidence type="ECO:0000259" key="12">
    <source>
        <dbReference type="PROSITE" id="PS50089"/>
    </source>
</evidence>
<evidence type="ECO:0000256" key="2">
    <source>
        <dbReference type="ARBA" id="ARBA00012251"/>
    </source>
</evidence>
<keyword evidence="10" id="KW-0175">Coiled coil</keyword>
<feature type="compositionally biased region" description="Low complexity" evidence="11">
    <location>
        <begin position="90"/>
        <end position="110"/>
    </location>
</feature>
<feature type="coiled-coil region" evidence="10">
    <location>
        <begin position="588"/>
        <end position="626"/>
    </location>
</feature>
<dbReference type="CDD" id="cd20335">
    <property type="entry name" value="BRcat_RBR"/>
    <property type="match status" value="1"/>
</dbReference>
<dbReference type="InterPro" id="IPR031127">
    <property type="entry name" value="E3_UB_ligase_RBR"/>
</dbReference>
<evidence type="ECO:0000256" key="10">
    <source>
        <dbReference type="SAM" id="Coils"/>
    </source>
</evidence>
<feature type="compositionally biased region" description="Polar residues" evidence="11">
    <location>
        <begin position="71"/>
        <end position="87"/>
    </location>
</feature>
<dbReference type="EMBL" id="JAGTJQ010000002">
    <property type="protein sequence ID" value="KAH7037431.1"/>
    <property type="molecule type" value="Genomic_DNA"/>
</dbReference>
<organism evidence="14 15">
    <name type="scientific">Microdochium trichocladiopsis</name>
    <dbReference type="NCBI Taxonomy" id="1682393"/>
    <lineage>
        <taxon>Eukaryota</taxon>
        <taxon>Fungi</taxon>
        <taxon>Dikarya</taxon>
        <taxon>Ascomycota</taxon>
        <taxon>Pezizomycotina</taxon>
        <taxon>Sordariomycetes</taxon>
        <taxon>Xylariomycetidae</taxon>
        <taxon>Xylariales</taxon>
        <taxon>Microdochiaceae</taxon>
        <taxon>Microdochium</taxon>
    </lineage>
</organism>
<dbReference type="InterPro" id="IPR017907">
    <property type="entry name" value="Znf_RING_CS"/>
</dbReference>
<dbReference type="GeneID" id="70192722"/>
<evidence type="ECO:0000256" key="5">
    <source>
        <dbReference type="ARBA" id="ARBA00022737"/>
    </source>
</evidence>
<dbReference type="PROSITE" id="PS00518">
    <property type="entry name" value="ZF_RING_1"/>
    <property type="match status" value="1"/>
</dbReference>
<dbReference type="Proteomes" id="UP000756346">
    <property type="component" value="Unassembled WGS sequence"/>
</dbReference>
<dbReference type="EC" id="2.3.2.31" evidence="2"/>
<keyword evidence="8" id="KW-0862">Zinc</keyword>
<keyword evidence="4" id="KW-0479">Metal-binding</keyword>
<feature type="domain" description="RING-type" evidence="12">
    <location>
        <begin position="202"/>
        <end position="247"/>
    </location>
</feature>
<sequence>MVLLVQTPIVAPHMDPSATANSPELPEHDFLREVLQLPSGDFETYLEGLLQRATQLGISVSRPTSSKSTSNGKRNTSGADSSVTIESNHVRTVSTSSQSSSDTVLTSPSVKDGIQDVSERTLSRRRSQNLTFAQYEAYLSRADKAVVDQPKFLSSPYIHEKVPASVFSVSTRKSYKSIKQGLSKIRRKRKTTPSPESIYVSCSACREDLKPDEALVKLPCAHSYCPRCLRIMINQATTDESKMPPRCCTQPIPSSIIKPLLSQEDQSNFLKAVLQFSTPWEARVFCCNPSCGEFIPQRSKIDPRYPFHTVCRKCRTRVCVMCKRDAHPIGQDCPSDWELDAVLKMGEKSGWRRCYKCRTLVELSQGCTHMTCRCRAEFCYICGAVWDQAIGCPNLCNGEAELERRREEEEARCAAHAADEALRKETEAREAQERLEAEQRTLEDPACQALRDDQAKDLERFRMFERKSRWHMWARHAQQKLALIEKQTSALDKMKERHSKTVATLEDRQVTAEMELRATLEQSERNVRTRLKHMEAYCDGLGQNPEADMPSRVVTERDLRELAQQYNLEKNMKQLHEARINVMRDRQTSALEELNERQEIEMTKLLDKHNKELEALELIFAEEEETASAVFLQRRALLQKRWVLCAEILRKELESEKGVSFAALASPEWPVDAEASEDGLSAVEE</sequence>
<reference evidence="14" key="1">
    <citation type="journal article" date="2021" name="Nat. Commun.">
        <title>Genetic determinants of endophytism in the Arabidopsis root mycobiome.</title>
        <authorList>
            <person name="Mesny F."/>
            <person name="Miyauchi S."/>
            <person name="Thiergart T."/>
            <person name="Pickel B."/>
            <person name="Atanasova L."/>
            <person name="Karlsson M."/>
            <person name="Huettel B."/>
            <person name="Barry K.W."/>
            <person name="Haridas S."/>
            <person name="Chen C."/>
            <person name="Bauer D."/>
            <person name="Andreopoulos W."/>
            <person name="Pangilinan J."/>
            <person name="LaButti K."/>
            <person name="Riley R."/>
            <person name="Lipzen A."/>
            <person name="Clum A."/>
            <person name="Drula E."/>
            <person name="Henrissat B."/>
            <person name="Kohler A."/>
            <person name="Grigoriev I.V."/>
            <person name="Martin F.M."/>
            <person name="Hacquard S."/>
        </authorList>
    </citation>
    <scope>NUCLEOTIDE SEQUENCE</scope>
    <source>
        <strain evidence="14">MPI-CAGE-CH-0230</strain>
    </source>
</reference>
<evidence type="ECO:0000313" key="15">
    <source>
        <dbReference type="Proteomes" id="UP000756346"/>
    </source>
</evidence>
<dbReference type="Gene3D" id="1.20.120.1750">
    <property type="match status" value="1"/>
</dbReference>
<dbReference type="OrthoDB" id="9977870at2759"/>
<comment type="catalytic activity">
    <reaction evidence="1">
        <text>[E2 ubiquitin-conjugating enzyme]-S-ubiquitinyl-L-cysteine + [acceptor protein]-L-lysine = [E2 ubiquitin-conjugating enzyme]-L-cysteine + [acceptor protein]-N(6)-ubiquitinyl-L-lysine.</text>
        <dbReference type="EC" id="2.3.2.31"/>
    </reaction>
</comment>
<evidence type="ECO:0000256" key="3">
    <source>
        <dbReference type="ARBA" id="ARBA00022679"/>
    </source>
</evidence>
<accession>A0A9P8YEB5</accession>
<evidence type="ECO:0000256" key="8">
    <source>
        <dbReference type="ARBA" id="ARBA00022833"/>
    </source>
</evidence>
<dbReference type="CDD" id="cd22584">
    <property type="entry name" value="Rcat_RBR_unk"/>
    <property type="match status" value="1"/>
</dbReference>
<gene>
    <name evidence="14" type="ORF">B0I36DRAFT_66070</name>
</gene>
<dbReference type="PROSITE" id="PS51873">
    <property type="entry name" value="TRIAD"/>
    <property type="match status" value="1"/>
</dbReference>
<evidence type="ECO:0000256" key="6">
    <source>
        <dbReference type="ARBA" id="ARBA00022771"/>
    </source>
</evidence>
<feature type="region of interest" description="Disordered" evidence="11">
    <location>
        <begin position="60"/>
        <end position="110"/>
    </location>
</feature>
<dbReference type="AlphaFoldDB" id="A0A9P8YEB5"/>
<dbReference type="InterPro" id="IPR001841">
    <property type="entry name" value="Znf_RING"/>
</dbReference>
<dbReference type="InterPro" id="IPR044066">
    <property type="entry name" value="TRIAD_supradom"/>
</dbReference>
<evidence type="ECO:0000256" key="11">
    <source>
        <dbReference type="SAM" id="MobiDB-lite"/>
    </source>
</evidence>
<comment type="caution">
    <text evidence="14">The sequence shown here is derived from an EMBL/GenBank/DDBJ whole genome shotgun (WGS) entry which is preliminary data.</text>
</comment>
<feature type="coiled-coil region" evidence="10">
    <location>
        <begin position="399"/>
        <end position="441"/>
    </location>
</feature>
<dbReference type="InterPro" id="IPR013083">
    <property type="entry name" value="Znf_RING/FYVE/PHD"/>
</dbReference>
<keyword evidence="7" id="KW-0833">Ubl conjugation pathway</keyword>
<keyword evidence="3" id="KW-0808">Transferase</keyword>
<evidence type="ECO:0000256" key="7">
    <source>
        <dbReference type="ARBA" id="ARBA00022786"/>
    </source>
</evidence>
<dbReference type="InterPro" id="IPR002867">
    <property type="entry name" value="IBR_dom"/>
</dbReference>
<dbReference type="PANTHER" id="PTHR11685">
    <property type="entry name" value="RBR FAMILY RING FINGER AND IBR DOMAIN-CONTAINING"/>
    <property type="match status" value="1"/>
</dbReference>
<proteinExistence type="predicted"/>
<dbReference type="GO" id="GO:0061630">
    <property type="term" value="F:ubiquitin protein ligase activity"/>
    <property type="evidence" value="ECO:0007669"/>
    <property type="project" value="UniProtKB-EC"/>
</dbReference>
<name>A0A9P8YEB5_9PEZI</name>
<evidence type="ECO:0000313" key="14">
    <source>
        <dbReference type="EMBL" id="KAH7037431.1"/>
    </source>
</evidence>
<evidence type="ECO:0000256" key="1">
    <source>
        <dbReference type="ARBA" id="ARBA00001798"/>
    </source>
</evidence>
<dbReference type="SUPFAM" id="SSF57850">
    <property type="entry name" value="RING/U-box"/>
    <property type="match status" value="2"/>
</dbReference>
<protein>
    <recommendedName>
        <fullName evidence="2">RBR-type E3 ubiquitin transferase</fullName>
        <ecNumber evidence="2">2.3.2.31</ecNumber>
    </recommendedName>
</protein>
<dbReference type="Gene3D" id="3.30.40.10">
    <property type="entry name" value="Zinc/RING finger domain, C3HC4 (zinc finger)"/>
    <property type="match status" value="1"/>
</dbReference>
<evidence type="ECO:0000256" key="4">
    <source>
        <dbReference type="ARBA" id="ARBA00022723"/>
    </source>
</evidence>
<dbReference type="Pfam" id="PF01485">
    <property type="entry name" value="IBR"/>
    <property type="match status" value="2"/>
</dbReference>
<dbReference type="PROSITE" id="PS50089">
    <property type="entry name" value="ZF_RING_2"/>
    <property type="match status" value="1"/>
</dbReference>
<evidence type="ECO:0000256" key="9">
    <source>
        <dbReference type="PROSITE-ProRule" id="PRU00175"/>
    </source>
</evidence>